<evidence type="ECO:0008006" key="4">
    <source>
        <dbReference type="Google" id="ProtNLM"/>
    </source>
</evidence>
<reference evidence="2 3" key="1">
    <citation type="journal article" date="2023" name="Elife">
        <title>Identification of key yeast species and microbe-microbe interactions impacting larval growth of Drosophila in the wild.</title>
        <authorList>
            <person name="Mure A."/>
            <person name="Sugiura Y."/>
            <person name="Maeda R."/>
            <person name="Honda K."/>
            <person name="Sakurai N."/>
            <person name="Takahashi Y."/>
            <person name="Watada M."/>
            <person name="Katoh T."/>
            <person name="Gotoh A."/>
            <person name="Gotoh Y."/>
            <person name="Taniguchi I."/>
            <person name="Nakamura K."/>
            <person name="Hayashi T."/>
            <person name="Katayama T."/>
            <person name="Uemura T."/>
            <person name="Hattori Y."/>
        </authorList>
    </citation>
    <scope>NUCLEOTIDE SEQUENCE [LARGE SCALE GENOMIC DNA]</scope>
    <source>
        <strain evidence="2 3">PK-24</strain>
    </source>
</reference>
<evidence type="ECO:0000256" key="1">
    <source>
        <dbReference type="SAM" id="MobiDB-lite"/>
    </source>
</evidence>
<sequence>MPIGLLLSKSMSAVQEHRIENEEHEDEHSIGSGERQGSKETIPNDEHVDHETDEHGEHGDDEEEEEEDDGEEYGMDFNEYEGDSDISEGSESGDSDEGLVVPDMGITSAPSMASRVSGESDIFGPEEIESIGGDEESVDDKRGEFVSNARYEESIIDGDMFSFVENDDKRYEIGYEGGDTEVEEGELTEEEYYTETEGSEGTDIGEVDNTDTETEMATRIDTETGTDADETKELDSSFDMSKDIELDSKISNNTEDDTSTKIDTVDIPIIDKEIKKEIKSTKVNEIDIVKLLKSNNKNKLDKLKAIQEELNSVDTGLDEWLKFNMGNSSSVVEEDKIGVHVREALKMLEEGTLHGKNTPLGSSLGTFGDNIGSVAQGLHDIGLKSKSKIGVRGRTLLRKLRKPL</sequence>
<accession>A0AAV5R0M7</accession>
<feature type="compositionally biased region" description="Basic and acidic residues" evidence="1">
    <location>
        <begin position="229"/>
        <end position="240"/>
    </location>
</feature>
<feature type="region of interest" description="Disordered" evidence="1">
    <location>
        <begin position="175"/>
        <end position="240"/>
    </location>
</feature>
<protein>
    <recommendedName>
        <fullName evidence="4">Protein FYV8</fullName>
    </recommendedName>
</protein>
<comment type="caution">
    <text evidence="2">The sequence shown here is derived from an EMBL/GenBank/DDBJ whole genome shotgun (WGS) entry which is preliminary data.</text>
</comment>
<evidence type="ECO:0000313" key="2">
    <source>
        <dbReference type="EMBL" id="GMM45039.1"/>
    </source>
</evidence>
<feature type="compositionally biased region" description="Basic and acidic residues" evidence="1">
    <location>
        <begin position="15"/>
        <end position="29"/>
    </location>
</feature>
<organism evidence="2 3">
    <name type="scientific">Pichia kluyveri</name>
    <name type="common">Yeast</name>
    <dbReference type="NCBI Taxonomy" id="36015"/>
    <lineage>
        <taxon>Eukaryota</taxon>
        <taxon>Fungi</taxon>
        <taxon>Dikarya</taxon>
        <taxon>Ascomycota</taxon>
        <taxon>Saccharomycotina</taxon>
        <taxon>Pichiomycetes</taxon>
        <taxon>Pichiales</taxon>
        <taxon>Pichiaceae</taxon>
        <taxon>Pichia</taxon>
    </lineage>
</organism>
<feature type="compositionally biased region" description="Basic and acidic residues" evidence="1">
    <location>
        <begin position="36"/>
        <end position="58"/>
    </location>
</feature>
<feature type="region of interest" description="Disordered" evidence="1">
    <location>
        <begin position="1"/>
        <end position="145"/>
    </location>
</feature>
<feature type="compositionally biased region" description="Acidic residues" evidence="1">
    <location>
        <begin position="124"/>
        <end position="138"/>
    </location>
</feature>
<feature type="compositionally biased region" description="Acidic residues" evidence="1">
    <location>
        <begin position="178"/>
        <end position="214"/>
    </location>
</feature>
<name>A0AAV5R0M7_PICKL</name>
<keyword evidence="3" id="KW-1185">Reference proteome</keyword>
<dbReference type="EMBL" id="BTGB01000001">
    <property type="protein sequence ID" value="GMM45039.1"/>
    <property type="molecule type" value="Genomic_DNA"/>
</dbReference>
<proteinExistence type="predicted"/>
<dbReference type="AlphaFoldDB" id="A0AAV5R0M7"/>
<evidence type="ECO:0000313" key="3">
    <source>
        <dbReference type="Proteomes" id="UP001378960"/>
    </source>
</evidence>
<feature type="compositionally biased region" description="Acidic residues" evidence="1">
    <location>
        <begin position="59"/>
        <end position="97"/>
    </location>
</feature>
<gene>
    <name evidence="2" type="ORF">DAPK24_016140</name>
</gene>
<dbReference type="Proteomes" id="UP001378960">
    <property type="component" value="Unassembled WGS sequence"/>
</dbReference>